<reference evidence="1 2" key="1">
    <citation type="submission" date="2024-09" db="EMBL/GenBank/DDBJ databases">
        <authorList>
            <person name="Sun Q."/>
            <person name="Mori K."/>
        </authorList>
    </citation>
    <scope>NUCLEOTIDE SEQUENCE [LARGE SCALE GENOMIC DNA]</scope>
    <source>
        <strain evidence="1 2">CCM 7539</strain>
    </source>
</reference>
<accession>A0ABV6H0M9</accession>
<organism evidence="1 2">
    <name type="scientific">Gallibacterium trehalosifermentans</name>
    <dbReference type="NCBI Taxonomy" id="516935"/>
    <lineage>
        <taxon>Bacteria</taxon>
        <taxon>Pseudomonadati</taxon>
        <taxon>Pseudomonadota</taxon>
        <taxon>Gammaproteobacteria</taxon>
        <taxon>Pasteurellales</taxon>
        <taxon>Pasteurellaceae</taxon>
        <taxon>Gallibacterium</taxon>
    </lineage>
</organism>
<evidence type="ECO:0000313" key="1">
    <source>
        <dbReference type="EMBL" id="MFC0309185.1"/>
    </source>
</evidence>
<gene>
    <name evidence="1" type="ORF">ACFFHK_05615</name>
</gene>
<protein>
    <submittedName>
        <fullName evidence="1">Uncharacterized protein</fullName>
    </submittedName>
</protein>
<comment type="caution">
    <text evidence="1">The sequence shown here is derived from an EMBL/GenBank/DDBJ whole genome shotgun (WGS) entry which is preliminary data.</text>
</comment>
<dbReference type="EMBL" id="JBHLWB010000005">
    <property type="protein sequence ID" value="MFC0309185.1"/>
    <property type="molecule type" value="Genomic_DNA"/>
</dbReference>
<dbReference type="Proteomes" id="UP001589767">
    <property type="component" value="Unassembled WGS sequence"/>
</dbReference>
<dbReference type="RefSeq" id="WP_382370409.1">
    <property type="nucleotide sequence ID" value="NZ_JBHLWB010000005.1"/>
</dbReference>
<keyword evidence="2" id="KW-1185">Reference proteome</keyword>
<sequence>MEIISKLRTDNLVAVYNDDKLFEKDFMNFDNIGVRDAVNYVGGDYSLVDLIKEVVTDRPRGCFIILEYNDELVLLCYNKAAYMINAIDIFHLN</sequence>
<proteinExistence type="predicted"/>
<name>A0ABV6H0M9_9PAST</name>
<evidence type="ECO:0000313" key="2">
    <source>
        <dbReference type="Proteomes" id="UP001589767"/>
    </source>
</evidence>